<reference evidence="4 5" key="1">
    <citation type="submission" date="2020-03" db="EMBL/GenBank/DDBJ databases">
        <title>Complete genome sequence of sixteen Streptomyces strains facilitates identification of candidate genes involved in plant growth-promotion in grain legumes and cereals.</title>
        <authorList>
            <person name="Gopalakrishnan S."/>
            <person name="Thakur V."/>
            <person name="Saxena R."/>
            <person name="Vadlamudi S."/>
            <person name="Purohit S."/>
            <person name="Kumar V."/>
            <person name="Rathore A."/>
            <person name="Chitikineni A."/>
            <person name="Varshney R.K."/>
        </authorList>
    </citation>
    <scope>NUCLEOTIDE SEQUENCE [LARGE SCALE GENOMIC DNA]</scope>
    <source>
        <strain evidence="4 5">KAI-180</strain>
    </source>
</reference>
<dbReference type="EMBL" id="JAANNT010000057">
    <property type="protein sequence ID" value="NUV32445.1"/>
    <property type="molecule type" value="Genomic_DNA"/>
</dbReference>
<sequence length="93" mass="10292">MTGTRLDIDPQQAGRDLAALVLTVVELLRQLMERQALRRLDLGDLDDGQEEAIGTTLMLLDRRMDELCAQHGLRREDLNLDLGPLGTLLPDGG</sequence>
<dbReference type="GO" id="GO:0031412">
    <property type="term" value="P:gas vesicle organization"/>
    <property type="evidence" value="ECO:0007669"/>
    <property type="project" value="InterPro"/>
</dbReference>
<dbReference type="InterPro" id="IPR007805">
    <property type="entry name" value="GvpK"/>
</dbReference>
<proteinExistence type="inferred from homology"/>
<keyword evidence="5" id="KW-1185">Reference proteome</keyword>
<comment type="subcellular location">
    <subcellularLocation>
        <location evidence="2">Gas vesicle</location>
    </subcellularLocation>
</comment>
<evidence type="ECO:0000256" key="2">
    <source>
        <dbReference type="ARBA" id="ARBA00035108"/>
    </source>
</evidence>
<evidence type="ECO:0000256" key="1">
    <source>
        <dbReference type="ARBA" id="ARBA00022987"/>
    </source>
</evidence>
<evidence type="ECO:0000313" key="4">
    <source>
        <dbReference type="EMBL" id="NUV32445.1"/>
    </source>
</evidence>
<comment type="caution">
    <text evidence="4">The sequence shown here is derived from an EMBL/GenBank/DDBJ whole genome shotgun (WGS) entry which is preliminary data.</text>
</comment>
<dbReference type="GO" id="GO:0031411">
    <property type="term" value="C:gas vesicle"/>
    <property type="evidence" value="ECO:0007669"/>
    <property type="project" value="UniProtKB-SubCell"/>
</dbReference>
<protein>
    <submittedName>
        <fullName evidence="4">Gas vesicle protein K</fullName>
    </submittedName>
</protein>
<gene>
    <name evidence="4" type="ORF">G6W59_29920</name>
</gene>
<comment type="similarity">
    <text evidence="3">Belongs to the gas vesicle GvpK family.</text>
</comment>
<keyword evidence="1" id="KW-0304">Gas vesicle</keyword>
<dbReference type="PANTHER" id="PTHR40137:SF2">
    <property type="entry name" value="PROTEIN GVPK 1"/>
    <property type="match status" value="1"/>
</dbReference>
<dbReference type="AlphaFoldDB" id="A0A7Y6F5X4"/>
<accession>A0A7Y6F5X4</accession>
<name>A0A7Y6F5X4_9ACTN</name>
<dbReference type="Proteomes" id="UP000540128">
    <property type="component" value="Unassembled WGS sequence"/>
</dbReference>
<evidence type="ECO:0000313" key="5">
    <source>
        <dbReference type="Proteomes" id="UP000540128"/>
    </source>
</evidence>
<dbReference type="Pfam" id="PF05121">
    <property type="entry name" value="GvpK"/>
    <property type="match status" value="1"/>
</dbReference>
<dbReference type="PANTHER" id="PTHR40137">
    <property type="entry name" value="PROTEIN GVPK 1"/>
    <property type="match status" value="1"/>
</dbReference>
<dbReference type="RefSeq" id="WP_047138531.1">
    <property type="nucleotide sequence ID" value="NZ_JAANNT010000057.1"/>
</dbReference>
<organism evidence="4 5">
    <name type="scientific">Streptomyces odorifer</name>
    <dbReference type="NCBI Taxonomy" id="53450"/>
    <lineage>
        <taxon>Bacteria</taxon>
        <taxon>Bacillati</taxon>
        <taxon>Actinomycetota</taxon>
        <taxon>Actinomycetes</taxon>
        <taxon>Kitasatosporales</taxon>
        <taxon>Streptomycetaceae</taxon>
        <taxon>Streptomyces</taxon>
        <taxon>Streptomyces albidoflavus group</taxon>
    </lineage>
</organism>
<evidence type="ECO:0000256" key="3">
    <source>
        <dbReference type="ARBA" id="ARBA00035659"/>
    </source>
</evidence>